<comment type="caution">
    <text evidence="1">The sequence shown here is derived from an EMBL/GenBank/DDBJ whole genome shotgun (WGS) entry which is preliminary data.</text>
</comment>
<reference evidence="2" key="1">
    <citation type="journal article" date="2019" name="Int. J. Syst. Evol. Microbiol.">
        <title>The Global Catalogue of Microorganisms (GCM) 10K type strain sequencing project: providing services to taxonomists for standard genome sequencing and annotation.</title>
        <authorList>
            <consortium name="The Broad Institute Genomics Platform"/>
            <consortium name="The Broad Institute Genome Sequencing Center for Infectious Disease"/>
            <person name="Wu L."/>
            <person name="Ma J."/>
        </authorList>
    </citation>
    <scope>NUCLEOTIDE SEQUENCE [LARGE SCALE GENOMIC DNA]</scope>
    <source>
        <strain evidence="2">CCM 8702</strain>
    </source>
</reference>
<sequence length="57" mass="6342">MPWPMVHLAVAAVIMPEPSAELLLGSLAPDAVHVRRSKGGLAQWIRRMTSIRKNPHF</sequence>
<evidence type="ECO:0000313" key="1">
    <source>
        <dbReference type="EMBL" id="GGH79914.1"/>
    </source>
</evidence>
<dbReference type="RefSeq" id="WP_172243527.1">
    <property type="nucleotide sequence ID" value="NZ_BMDD01000003.1"/>
</dbReference>
<dbReference type="EMBL" id="BMDD01000003">
    <property type="protein sequence ID" value="GGH79914.1"/>
    <property type="molecule type" value="Genomic_DNA"/>
</dbReference>
<accession>A0ABQ1ZX67</accession>
<keyword evidence="2" id="KW-1185">Reference proteome</keyword>
<name>A0ABQ1ZX67_9BACL</name>
<protein>
    <submittedName>
        <fullName evidence="1">Uncharacterized protein</fullName>
    </submittedName>
</protein>
<proteinExistence type="predicted"/>
<evidence type="ECO:0000313" key="2">
    <source>
        <dbReference type="Proteomes" id="UP000605427"/>
    </source>
</evidence>
<organism evidence="1 2">
    <name type="scientific">Saccharibacillus endophyticus</name>
    <dbReference type="NCBI Taxonomy" id="2060666"/>
    <lineage>
        <taxon>Bacteria</taxon>
        <taxon>Bacillati</taxon>
        <taxon>Bacillota</taxon>
        <taxon>Bacilli</taxon>
        <taxon>Bacillales</taxon>
        <taxon>Paenibacillaceae</taxon>
        <taxon>Saccharibacillus</taxon>
    </lineage>
</organism>
<gene>
    <name evidence="1" type="ORF">GCM10007362_27430</name>
</gene>
<dbReference type="Proteomes" id="UP000605427">
    <property type="component" value="Unassembled WGS sequence"/>
</dbReference>